<dbReference type="Pfam" id="PF08031">
    <property type="entry name" value="BBE"/>
    <property type="match status" value="1"/>
</dbReference>
<comment type="similarity">
    <text evidence="2">Belongs to the oxygen-dependent FAD-linked oxidoreductase family.</text>
</comment>
<proteinExistence type="inferred from homology"/>
<keyword evidence="3" id="KW-0285">Flavoprotein</keyword>
<dbReference type="PANTHER" id="PTHR42973">
    <property type="entry name" value="BINDING OXIDOREDUCTASE, PUTATIVE (AFU_ORTHOLOGUE AFUA_1G17690)-RELATED"/>
    <property type="match status" value="1"/>
</dbReference>
<dbReference type="InterPro" id="IPR036318">
    <property type="entry name" value="FAD-bd_PCMH-like_sf"/>
</dbReference>
<dbReference type="InterPro" id="IPR016166">
    <property type="entry name" value="FAD-bd_PCMH"/>
</dbReference>
<feature type="domain" description="FAD-binding PCMH-type" evidence="6">
    <location>
        <begin position="73"/>
        <end position="242"/>
    </location>
</feature>
<dbReference type="Gene3D" id="3.30.43.10">
    <property type="entry name" value="Uridine Diphospho-n-acetylenolpyruvylglucosamine Reductase, domain 2"/>
    <property type="match status" value="1"/>
</dbReference>
<dbReference type="PANTHER" id="PTHR42973:SF39">
    <property type="entry name" value="FAD-BINDING PCMH-TYPE DOMAIN-CONTAINING PROTEIN"/>
    <property type="match status" value="1"/>
</dbReference>
<evidence type="ECO:0000259" key="6">
    <source>
        <dbReference type="PROSITE" id="PS51387"/>
    </source>
</evidence>
<dbReference type="RefSeq" id="WP_378059030.1">
    <property type="nucleotide sequence ID" value="NZ_JBHSIS010000017.1"/>
</dbReference>
<dbReference type="InterPro" id="IPR050416">
    <property type="entry name" value="FAD-linked_Oxidoreductase"/>
</dbReference>
<evidence type="ECO:0000256" key="3">
    <source>
        <dbReference type="ARBA" id="ARBA00022630"/>
    </source>
</evidence>
<comment type="cofactor">
    <cofactor evidence="1">
        <name>FAD</name>
        <dbReference type="ChEBI" id="CHEBI:57692"/>
    </cofactor>
</comment>
<keyword evidence="4" id="KW-0274">FAD</keyword>
<organism evidence="7 8">
    <name type="scientific">Actinophytocola glycyrrhizae</name>
    <dbReference type="NCBI Taxonomy" id="2044873"/>
    <lineage>
        <taxon>Bacteria</taxon>
        <taxon>Bacillati</taxon>
        <taxon>Actinomycetota</taxon>
        <taxon>Actinomycetes</taxon>
        <taxon>Pseudonocardiales</taxon>
        <taxon>Pseudonocardiaceae</taxon>
    </lineage>
</organism>
<dbReference type="Gene3D" id="3.40.462.20">
    <property type="match status" value="1"/>
</dbReference>
<evidence type="ECO:0000313" key="7">
    <source>
        <dbReference type="EMBL" id="MFC4857037.1"/>
    </source>
</evidence>
<dbReference type="EMBL" id="JBHSIS010000017">
    <property type="protein sequence ID" value="MFC4857037.1"/>
    <property type="molecule type" value="Genomic_DNA"/>
</dbReference>
<dbReference type="Pfam" id="PF01565">
    <property type="entry name" value="FAD_binding_4"/>
    <property type="match status" value="1"/>
</dbReference>
<evidence type="ECO:0000256" key="5">
    <source>
        <dbReference type="ARBA" id="ARBA00023002"/>
    </source>
</evidence>
<dbReference type="InterPro" id="IPR006094">
    <property type="entry name" value="Oxid_FAD_bind_N"/>
</dbReference>
<name>A0ABV9S778_9PSEU</name>
<gene>
    <name evidence="7" type="ORF">ACFPCV_26370</name>
</gene>
<reference evidence="8" key="1">
    <citation type="journal article" date="2019" name="Int. J. Syst. Evol. Microbiol.">
        <title>The Global Catalogue of Microorganisms (GCM) 10K type strain sequencing project: providing services to taxonomists for standard genome sequencing and annotation.</title>
        <authorList>
            <consortium name="The Broad Institute Genomics Platform"/>
            <consortium name="The Broad Institute Genome Sequencing Center for Infectious Disease"/>
            <person name="Wu L."/>
            <person name="Ma J."/>
        </authorList>
    </citation>
    <scope>NUCLEOTIDE SEQUENCE [LARGE SCALE GENOMIC DNA]</scope>
    <source>
        <strain evidence="8">ZS-22-S1</strain>
    </source>
</reference>
<sequence>MPNRRDFLRLGAGAGAAAVIGTPLAAATASGAVPSGRRRAVNWAALRRHLAGDVVLPGEADYERARQVASTQFDAIRPQAVAFCESSADVATVVRFAGDHALHTVPRSGGHSFGGYSTTDGVVLDVSRMNQIQVNGATVTVGSGTQQIDALAALSPRGLMLAGGQCATVGVGGFLQGGGIGMLTRKVGLGADRMVSARVVLADGRAVRASRRENADLFWALRGNGGGNYGVITSYELKPVRVASMVNYIVAWPVDAAKQVVESWQPWAIGSPWDLGASLAVYTPDAATVPPSVVAFGAWFGSPAELDRMLDALVAQVGVAPAARVVAQKTPYDAMMEWYGCTQLTTEQCHRVGYSPEAQMPRTNFYQTRNRMFAGPVPEVDDLLSAFETDARAGQFRMLYFETLGGKAGVPSRRSTAYVHRNTEMLCGYSISLTSPDYTAEDTAACRQWLAGGFAALDPHSLGESYQNFIDPALPNWQDAYYAENYRKLVAVRHRYDPHRFFHFDRAIG</sequence>
<dbReference type="Pfam" id="PF10518">
    <property type="entry name" value="TAT_signal"/>
    <property type="match status" value="1"/>
</dbReference>
<dbReference type="InterPro" id="IPR006311">
    <property type="entry name" value="TAT_signal"/>
</dbReference>
<dbReference type="Gene3D" id="3.30.465.10">
    <property type="match status" value="1"/>
</dbReference>
<evidence type="ECO:0000256" key="1">
    <source>
        <dbReference type="ARBA" id="ARBA00001974"/>
    </source>
</evidence>
<keyword evidence="8" id="KW-1185">Reference proteome</keyword>
<protein>
    <submittedName>
        <fullName evidence="7">FAD-binding oxidoreductase</fullName>
    </submittedName>
</protein>
<evidence type="ECO:0000256" key="4">
    <source>
        <dbReference type="ARBA" id="ARBA00022827"/>
    </source>
</evidence>
<dbReference type="InterPro" id="IPR016169">
    <property type="entry name" value="FAD-bd_PCMH_sub2"/>
</dbReference>
<dbReference type="InterPro" id="IPR016167">
    <property type="entry name" value="FAD-bd_PCMH_sub1"/>
</dbReference>
<keyword evidence="5" id="KW-0560">Oxidoreductase</keyword>
<dbReference type="Proteomes" id="UP001595859">
    <property type="component" value="Unassembled WGS sequence"/>
</dbReference>
<comment type="caution">
    <text evidence="7">The sequence shown here is derived from an EMBL/GenBank/DDBJ whole genome shotgun (WGS) entry which is preliminary data.</text>
</comment>
<dbReference type="PROSITE" id="PS51387">
    <property type="entry name" value="FAD_PCMH"/>
    <property type="match status" value="1"/>
</dbReference>
<accession>A0ABV9S778</accession>
<evidence type="ECO:0000256" key="2">
    <source>
        <dbReference type="ARBA" id="ARBA00005466"/>
    </source>
</evidence>
<dbReference type="InterPro" id="IPR012951">
    <property type="entry name" value="BBE"/>
</dbReference>
<evidence type="ECO:0000313" key="8">
    <source>
        <dbReference type="Proteomes" id="UP001595859"/>
    </source>
</evidence>
<dbReference type="InterPro" id="IPR019546">
    <property type="entry name" value="TAT_signal_bac_arc"/>
</dbReference>
<dbReference type="SUPFAM" id="SSF56176">
    <property type="entry name" value="FAD-binding/transporter-associated domain-like"/>
    <property type="match status" value="1"/>
</dbReference>
<dbReference type="PROSITE" id="PS51318">
    <property type="entry name" value="TAT"/>
    <property type="match status" value="1"/>
</dbReference>